<evidence type="ECO:0000256" key="6">
    <source>
        <dbReference type="ARBA" id="ARBA00022989"/>
    </source>
</evidence>
<dbReference type="InterPro" id="IPR002524">
    <property type="entry name" value="Cation_efflux"/>
</dbReference>
<dbReference type="Proteomes" id="UP000320516">
    <property type="component" value="Unassembled WGS sequence"/>
</dbReference>
<name>A0A560JV87_9PROT</name>
<evidence type="ECO:0000256" key="5">
    <source>
        <dbReference type="ARBA" id="ARBA00022906"/>
    </source>
</evidence>
<feature type="transmembrane region" description="Helical" evidence="10">
    <location>
        <begin position="96"/>
        <end position="117"/>
    </location>
</feature>
<keyword evidence="5" id="KW-0862">Zinc</keyword>
<dbReference type="InterPro" id="IPR058533">
    <property type="entry name" value="Cation_efflux_TM"/>
</dbReference>
<evidence type="ECO:0000256" key="9">
    <source>
        <dbReference type="SAM" id="MobiDB-lite"/>
    </source>
</evidence>
<evidence type="ECO:0000256" key="1">
    <source>
        <dbReference type="ARBA" id="ARBA00004141"/>
    </source>
</evidence>
<feature type="compositionally biased region" description="Basic and acidic residues" evidence="9">
    <location>
        <begin position="1"/>
        <end position="72"/>
    </location>
</feature>
<feature type="transmembrane region" description="Helical" evidence="10">
    <location>
        <begin position="129"/>
        <end position="147"/>
    </location>
</feature>
<dbReference type="InterPro" id="IPR050681">
    <property type="entry name" value="CDF/SLC30A"/>
</dbReference>
<dbReference type="EMBL" id="VITV01000004">
    <property type="protein sequence ID" value="TWB74988.1"/>
    <property type="molecule type" value="Genomic_DNA"/>
</dbReference>
<reference evidence="13 14" key="1">
    <citation type="submission" date="2019-06" db="EMBL/GenBank/DDBJ databases">
        <title>Genomic Encyclopedia of Type Strains, Phase IV (KMG-V): Genome sequencing to study the core and pangenomes of soil and plant-associated prokaryotes.</title>
        <authorList>
            <person name="Whitman W."/>
        </authorList>
    </citation>
    <scope>NUCLEOTIDE SEQUENCE [LARGE SCALE GENOMIC DNA]</scope>
    <source>
        <strain evidence="13 14">BR 12005</strain>
    </source>
</reference>
<evidence type="ECO:0000256" key="2">
    <source>
        <dbReference type="ARBA" id="ARBA00008873"/>
    </source>
</evidence>
<dbReference type="PANTHER" id="PTHR11562:SF17">
    <property type="entry name" value="RE54080P-RELATED"/>
    <property type="match status" value="1"/>
</dbReference>
<evidence type="ECO:0000259" key="12">
    <source>
        <dbReference type="Pfam" id="PF16916"/>
    </source>
</evidence>
<keyword evidence="3" id="KW-0813">Transport</keyword>
<feature type="domain" description="Cation efflux protein transmembrane" evidence="11">
    <location>
        <begin position="99"/>
        <end position="284"/>
    </location>
</feature>
<accession>A0A560JV87</accession>
<feature type="region of interest" description="Disordered" evidence="9">
    <location>
        <begin position="1"/>
        <end position="87"/>
    </location>
</feature>
<protein>
    <submittedName>
        <fullName evidence="13">Cobalt-zinc-cadmium efflux system protein</fullName>
    </submittedName>
</protein>
<keyword evidence="8 10" id="KW-0472">Membrane</keyword>
<feature type="transmembrane region" description="Helical" evidence="10">
    <location>
        <begin position="195"/>
        <end position="219"/>
    </location>
</feature>
<evidence type="ECO:0000256" key="7">
    <source>
        <dbReference type="ARBA" id="ARBA00023065"/>
    </source>
</evidence>
<comment type="subcellular location">
    <subcellularLocation>
        <location evidence="1">Membrane</location>
        <topology evidence="1">Multi-pass membrane protein</topology>
    </subcellularLocation>
</comment>
<dbReference type="InterPro" id="IPR027469">
    <property type="entry name" value="Cation_efflux_TMD_sf"/>
</dbReference>
<feature type="transmembrane region" description="Helical" evidence="10">
    <location>
        <begin position="231"/>
        <end position="257"/>
    </location>
</feature>
<dbReference type="Pfam" id="PF01545">
    <property type="entry name" value="Cation_efflux"/>
    <property type="match status" value="1"/>
</dbReference>
<evidence type="ECO:0000256" key="3">
    <source>
        <dbReference type="ARBA" id="ARBA00022448"/>
    </source>
</evidence>
<dbReference type="AlphaFoldDB" id="A0A560JV87"/>
<evidence type="ECO:0000313" key="13">
    <source>
        <dbReference type="EMBL" id="TWB74988.1"/>
    </source>
</evidence>
<feature type="transmembrane region" description="Helical" evidence="10">
    <location>
        <begin position="159"/>
        <end position="183"/>
    </location>
</feature>
<dbReference type="InterPro" id="IPR027470">
    <property type="entry name" value="Cation_efflux_CTD"/>
</dbReference>
<dbReference type="InterPro" id="IPR036837">
    <property type="entry name" value="Cation_efflux_CTD_sf"/>
</dbReference>
<dbReference type="GO" id="GO:0005385">
    <property type="term" value="F:zinc ion transmembrane transporter activity"/>
    <property type="evidence" value="ECO:0007669"/>
    <property type="project" value="TreeGrafter"/>
</dbReference>
<feature type="transmembrane region" description="Helical" evidence="10">
    <location>
        <begin position="263"/>
        <end position="280"/>
    </location>
</feature>
<feature type="domain" description="Cation efflux protein cytoplasmic" evidence="12">
    <location>
        <begin position="293"/>
        <end position="365"/>
    </location>
</feature>
<comment type="similarity">
    <text evidence="2">Belongs to the cation diffusion facilitator (CDF) transporter (TC 2.A.4) family. SLC30A subfamily.</text>
</comment>
<feature type="compositionally biased region" description="Basic residues" evidence="9">
    <location>
        <begin position="73"/>
        <end position="87"/>
    </location>
</feature>
<dbReference type="SUPFAM" id="SSF161111">
    <property type="entry name" value="Cation efflux protein transmembrane domain-like"/>
    <property type="match status" value="1"/>
</dbReference>
<comment type="caution">
    <text evidence="13">The sequence shown here is derived from an EMBL/GenBank/DDBJ whole genome shotgun (WGS) entry which is preliminary data.</text>
</comment>
<dbReference type="Pfam" id="PF16916">
    <property type="entry name" value="ZT_dimer"/>
    <property type="match status" value="1"/>
</dbReference>
<evidence type="ECO:0000256" key="8">
    <source>
        <dbReference type="ARBA" id="ARBA00023136"/>
    </source>
</evidence>
<evidence type="ECO:0000313" key="14">
    <source>
        <dbReference type="Proteomes" id="UP000320516"/>
    </source>
</evidence>
<evidence type="ECO:0000256" key="10">
    <source>
        <dbReference type="SAM" id="Phobius"/>
    </source>
</evidence>
<gene>
    <name evidence="13" type="ORF">FBZ87_10483</name>
</gene>
<dbReference type="PANTHER" id="PTHR11562">
    <property type="entry name" value="CATION EFFLUX PROTEIN/ ZINC TRANSPORTER"/>
    <property type="match status" value="1"/>
</dbReference>
<keyword evidence="5" id="KW-0864">Zinc transport</keyword>
<dbReference type="RefSeq" id="WP_145610545.1">
    <property type="nucleotide sequence ID" value="NZ_VITV01000004.1"/>
</dbReference>
<proteinExistence type="inferred from homology"/>
<dbReference type="NCBIfam" id="TIGR01297">
    <property type="entry name" value="CDF"/>
    <property type="match status" value="1"/>
</dbReference>
<sequence>MAPHDHDHPKSAPAQGHDHEHGGHEHGHDHGCTGHDHGHDHHDHGPGGHDHHGHDHDNHDGHDHGHDHDGHGHDHHGHSHGLGGHHHAAPADAGTAFAIGIALNLAYVGAEAFYGFVSNSLALLADAGHNLSDVLGLAASWVAVILARRRPSSRYTYGLGGSSILAALANAVALLLVTGGIAWEAVRRFTEPEPAAPTIMMWVAAGGILVNGGTALLFMRGSEHDLNLRGAFLHLASDALVTLGVVIAGALILWTGWNWLDPVISLVISVVIVLGTWSLLRESLNLALDAVPAGVDLAAVRAYLTALPGVAEVHDLHVWALSTTDTALTAHLVRPDNRDGDQLLAQVCRELKTRFRINHATVQVETGHGEPCALAPDSVV</sequence>
<evidence type="ECO:0000256" key="4">
    <source>
        <dbReference type="ARBA" id="ARBA00022692"/>
    </source>
</evidence>
<keyword evidence="4 10" id="KW-0812">Transmembrane</keyword>
<dbReference type="Gene3D" id="1.20.1510.10">
    <property type="entry name" value="Cation efflux protein transmembrane domain"/>
    <property type="match status" value="1"/>
</dbReference>
<dbReference type="SUPFAM" id="SSF160240">
    <property type="entry name" value="Cation efflux protein cytoplasmic domain-like"/>
    <property type="match status" value="1"/>
</dbReference>
<evidence type="ECO:0000259" key="11">
    <source>
        <dbReference type="Pfam" id="PF01545"/>
    </source>
</evidence>
<organism evidence="13 14">
    <name type="scientific">Nitrospirillum amazonense</name>
    <dbReference type="NCBI Taxonomy" id="28077"/>
    <lineage>
        <taxon>Bacteria</taxon>
        <taxon>Pseudomonadati</taxon>
        <taxon>Pseudomonadota</taxon>
        <taxon>Alphaproteobacteria</taxon>
        <taxon>Rhodospirillales</taxon>
        <taxon>Azospirillaceae</taxon>
        <taxon>Nitrospirillum</taxon>
    </lineage>
</organism>
<dbReference type="GO" id="GO:0005886">
    <property type="term" value="C:plasma membrane"/>
    <property type="evidence" value="ECO:0007669"/>
    <property type="project" value="TreeGrafter"/>
</dbReference>
<keyword evidence="6 10" id="KW-1133">Transmembrane helix</keyword>
<keyword evidence="7" id="KW-0406">Ion transport</keyword>